<dbReference type="EMBL" id="GBRH01224412">
    <property type="protein sequence ID" value="JAD73483.1"/>
    <property type="molecule type" value="Transcribed_RNA"/>
</dbReference>
<reference evidence="1" key="2">
    <citation type="journal article" date="2015" name="Data Brief">
        <title>Shoot transcriptome of the giant reed, Arundo donax.</title>
        <authorList>
            <person name="Barrero R.A."/>
            <person name="Guerrero F.D."/>
            <person name="Moolhuijzen P."/>
            <person name="Goolsby J.A."/>
            <person name="Tidwell J."/>
            <person name="Bellgard S.E."/>
            <person name="Bellgard M.I."/>
        </authorList>
    </citation>
    <scope>NUCLEOTIDE SEQUENCE</scope>
    <source>
        <tissue evidence="1">Shoot tissue taken approximately 20 cm above the soil surface</tissue>
    </source>
</reference>
<accession>A0A0A9CG98</accession>
<reference evidence="1" key="1">
    <citation type="submission" date="2014-09" db="EMBL/GenBank/DDBJ databases">
        <authorList>
            <person name="Magalhaes I.L.F."/>
            <person name="Oliveira U."/>
            <person name="Santos F.R."/>
            <person name="Vidigal T.H.D.A."/>
            <person name="Brescovit A.D."/>
            <person name="Santos A.J."/>
        </authorList>
    </citation>
    <scope>NUCLEOTIDE SEQUENCE</scope>
    <source>
        <tissue evidence="1">Shoot tissue taken approximately 20 cm above the soil surface</tissue>
    </source>
</reference>
<dbReference type="AlphaFoldDB" id="A0A0A9CG98"/>
<protein>
    <submittedName>
        <fullName evidence="1">Uncharacterized protein</fullName>
    </submittedName>
</protein>
<sequence length="155" mass="18167">MPSVCLACDLLTVRHLNISIHMYWRLCTSPSNRNRLKCILVFQLITLSRDIVLAVVTRSLLLRITTHRLHARFWFHIRRSQSSCPLCHSLSFLHWMSQISCQMLWLIIQEIVVRLFFSKILRICSIQLSVGRNLASSVTIQRTHWTPLILWTLSS</sequence>
<organism evidence="1">
    <name type="scientific">Arundo donax</name>
    <name type="common">Giant reed</name>
    <name type="synonym">Donax arundinaceus</name>
    <dbReference type="NCBI Taxonomy" id="35708"/>
    <lineage>
        <taxon>Eukaryota</taxon>
        <taxon>Viridiplantae</taxon>
        <taxon>Streptophyta</taxon>
        <taxon>Embryophyta</taxon>
        <taxon>Tracheophyta</taxon>
        <taxon>Spermatophyta</taxon>
        <taxon>Magnoliopsida</taxon>
        <taxon>Liliopsida</taxon>
        <taxon>Poales</taxon>
        <taxon>Poaceae</taxon>
        <taxon>PACMAD clade</taxon>
        <taxon>Arundinoideae</taxon>
        <taxon>Arundineae</taxon>
        <taxon>Arundo</taxon>
    </lineage>
</organism>
<proteinExistence type="predicted"/>
<evidence type="ECO:0000313" key="1">
    <source>
        <dbReference type="EMBL" id="JAD73483.1"/>
    </source>
</evidence>
<name>A0A0A9CG98_ARUDO</name>